<comment type="similarity">
    <text evidence="1">Belongs to the universal stress protein A family.</text>
</comment>
<dbReference type="OrthoDB" id="1522996at2"/>
<proteinExistence type="inferred from homology"/>
<dbReference type="PANTHER" id="PTHR46268:SF6">
    <property type="entry name" value="UNIVERSAL STRESS PROTEIN UP12"/>
    <property type="match status" value="1"/>
</dbReference>
<dbReference type="Pfam" id="PF00582">
    <property type="entry name" value="Usp"/>
    <property type="match status" value="1"/>
</dbReference>
<reference evidence="3 4" key="1">
    <citation type="submission" date="2018-06" db="EMBL/GenBank/DDBJ databases">
        <title>Genomic Encyclopedia of Archaeal and Bacterial Type Strains, Phase II (KMG-II): from individual species to whole genera.</title>
        <authorList>
            <person name="Goeker M."/>
        </authorList>
    </citation>
    <scope>NUCLEOTIDE SEQUENCE [LARGE SCALE GENOMIC DNA]</scope>
    <source>
        <strain evidence="3 4">DSM 23446</strain>
    </source>
</reference>
<dbReference type="PRINTS" id="PR01438">
    <property type="entry name" value="UNVRSLSTRESS"/>
</dbReference>
<evidence type="ECO:0000313" key="4">
    <source>
        <dbReference type="Proteomes" id="UP000249610"/>
    </source>
</evidence>
<keyword evidence="4" id="KW-1185">Reference proteome</keyword>
<dbReference type="EMBL" id="QLLK01000001">
    <property type="protein sequence ID" value="RAI95162.1"/>
    <property type="molecule type" value="Genomic_DNA"/>
</dbReference>
<name>A0A327PVX9_9BACT</name>
<dbReference type="Gene3D" id="3.40.50.12370">
    <property type="match status" value="1"/>
</dbReference>
<protein>
    <submittedName>
        <fullName evidence="3">Nucleotide-binding universal stress UspA family protein</fullName>
    </submittedName>
</protein>
<evidence type="ECO:0000313" key="3">
    <source>
        <dbReference type="EMBL" id="RAI95162.1"/>
    </source>
</evidence>
<dbReference type="Proteomes" id="UP000249610">
    <property type="component" value="Unassembled WGS sequence"/>
</dbReference>
<evidence type="ECO:0000259" key="2">
    <source>
        <dbReference type="Pfam" id="PF00582"/>
    </source>
</evidence>
<dbReference type="SUPFAM" id="SSF52402">
    <property type="entry name" value="Adenine nucleotide alpha hydrolases-like"/>
    <property type="match status" value="1"/>
</dbReference>
<dbReference type="InterPro" id="IPR006016">
    <property type="entry name" value="UspA"/>
</dbReference>
<evidence type="ECO:0000256" key="1">
    <source>
        <dbReference type="ARBA" id="ARBA00008791"/>
    </source>
</evidence>
<comment type="caution">
    <text evidence="3">The sequence shown here is derived from an EMBL/GenBank/DDBJ whole genome shotgun (WGS) entry which is preliminary data.</text>
</comment>
<dbReference type="AlphaFoldDB" id="A0A327PVX9"/>
<feature type="domain" description="UspA" evidence="2">
    <location>
        <begin position="148"/>
        <end position="276"/>
    </location>
</feature>
<organism evidence="3 4">
    <name type="scientific">Algoriphagus yeomjeoni</name>
    <dbReference type="NCBI Taxonomy" id="291403"/>
    <lineage>
        <taxon>Bacteria</taxon>
        <taxon>Pseudomonadati</taxon>
        <taxon>Bacteroidota</taxon>
        <taxon>Cytophagia</taxon>
        <taxon>Cytophagales</taxon>
        <taxon>Cyclobacteriaceae</taxon>
        <taxon>Algoriphagus</taxon>
    </lineage>
</organism>
<dbReference type="RefSeq" id="WP_111609847.1">
    <property type="nucleotide sequence ID" value="NZ_QLLK01000001.1"/>
</dbReference>
<dbReference type="PANTHER" id="PTHR46268">
    <property type="entry name" value="STRESS RESPONSE PROTEIN NHAX"/>
    <property type="match status" value="1"/>
</dbReference>
<sequence length="286" mass="32121">MKNLKRIALAADLTEMDETILRFIKGYDKLFDFDELCIIHQIEIEEVSSELQAVLDKKNMTLEELIHKEIQSSVDTIFGSGNSNIHIYIHPRPDFSELVQWINKSNFDLFFLGKKMGLEGSGVFSSKMVRLLQCNLILVPETAKPTISKILSPIDFSSYSSRVLEISELIASNTDAVLIPVHVLRIGIHYFPFLGGEKKIQKSLESEAHSKFEKLKKKVNVSAQLETLLVESEPIGTAIFKKAKEYKADLIIISKKGKSDDSDLLLGSVAENLIANDKNITVLIIN</sequence>
<dbReference type="InterPro" id="IPR006015">
    <property type="entry name" value="Universal_stress_UspA"/>
</dbReference>
<gene>
    <name evidence="3" type="ORF">LV83_00413</name>
</gene>
<accession>A0A327PVX9</accession>
<dbReference type="CDD" id="cd00293">
    <property type="entry name" value="USP-like"/>
    <property type="match status" value="1"/>
</dbReference>